<feature type="compositionally biased region" description="Basic and acidic residues" evidence="1">
    <location>
        <begin position="465"/>
        <end position="488"/>
    </location>
</feature>
<dbReference type="Proteomes" id="UP000504638">
    <property type="component" value="Unplaced"/>
</dbReference>
<evidence type="ECO:0000256" key="1">
    <source>
        <dbReference type="SAM" id="MobiDB-lite"/>
    </source>
</evidence>
<dbReference type="EMBL" id="ML975174">
    <property type="protein sequence ID" value="KAF1809266.1"/>
    <property type="molecule type" value="Genomic_DNA"/>
</dbReference>
<feature type="region of interest" description="Disordered" evidence="1">
    <location>
        <begin position="341"/>
        <end position="378"/>
    </location>
</feature>
<feature type="compositionally biased region" description="Acidic residues" evidence="1">
    <location>
        <begin position="500"/>
        <end position="512"/>
    </location>
</feature>
<dbReference type="Pfam" id="PF21310">
    <property type="entry name" value="OCRL-like_ASH"/>
    <property type="match status" value="1"/>
</dbReference>
<feature type="region of interest" description="Disordered" evidence="1">
    <location>
        <begin position="1"/>
        <end position="34"/>
    </location>
</feature>
<evidence type="ECO:0000313" key="5">
    <source>
        <dbReference type="RefSeq" id="XP_033530897.1"/>
    </source>
</evidence>
<dbReference type="AlphaFoldDB" id="A0A6G1FU81"/>
<proteinExistence type="predicted"/>
<dbReference type="SMART" id="SM00128">
    <property type="entry name" value="IPPc"/>
    <property type="match status" value="1"/>
</dbReference>
<dbReference type="OrthoDB" id="7862313at2759"/>
<reference evidence="5" key="3">
    <citation type="submission" date="2025-04" db="UniProtKB">
        <authorList>
            <consortium name="RefSeq"/>
        </authorList>
    </citation>
    <scope>IDENTIFICATION</scope>
    <source>
        <strain evidence="5">CBS 781.70</strain>
    </source>
</reference>
<feature type="region of interest" description="Disordered" evidence="1">
    <location>
        <begin position="578"/>
        <end position="616"/>
    </location>
</feature>
<feature type="domain" description="Inositol polyphosphate-related phosphatase" evidence="2">
    <location>
        <begin position="52"/>
        <end position="491"/>
    </location>
</feature>
<gene>
    <name evidence="3 5" type="ORF">P152DRAFT_461685</name>
</gene>
<dbReference type="InterPro" id="IPR036691">
    <property type="entry name" value="Endo/exonu/phosph_ase_sf"/>
</dbReference>
<feature type="region of interest" description="Disordered" evidence="1">
    <location>
        <begin position="88"/>
        <end position="113"/>
    </location>
</feature>
<name>A0A6G1FU81_9PEZI</name>
<evidence type="ECO:0000313" key="3">
    <source>
        <dbReference type="EMBL" id="KAF1809266.1"/>
    </source>
</evidence>
<dbReference type="InterPro" id="IPR048869">
    <property type="entry name" value="OCRL-1_2_ASH"/>
</dbReference>
<protein>
    <submittedName>
        <fullName evidence="3 5">DNase I-like protein</fullName>
    </submittedName>
</protein>
<evidence type="ECO:0000259" key="2">
    <source>
        <dbReference type="SMART" id="SM00128"/>
    </source>
</evidence>
<dbReference type="InterPro" id="IPR046985">
    <property type="entry name" value="IP5"/>
</dbReference>
<dbReference type="Gene3D" id="2.60.40.10">
    <property type="entry name" value="Immunoglobulins"/>
    <property type="match status" value="1"/>
</dbReference>
<dbReference type="PANTHER" id="PTHR11200">
    <property type="entry name" value="INOSITOL 5-PHOSPHATASE"/>
    <property type="match status" value="1"/>
</dbReference>
<dbReference type="InterPro" id="IPR013783">
    <property type="entry name" value="Ig-like_fold"/>
</dbReference>
<dbReference type="GeneID" id="54420749"/>
<sequence length="1053" mass="116461">MSSADQPPGADDVSSSLPGAFPGNGQDSAATPNQQSLAEGVYARRHEFVRPRSLRIRVGSWNVAALKGTEQDLGDWFIDGKGVTESLGGLSATTSREEHGSHSENGPEVENVVNQELRRTQKESTVPRNDDGVPPRGDEVGLYVLGLQEVVDVASPTENIRPYTDPGPANKFKSAIEAGLPAGYELVAEQQLIGLLLLIYAAPDVAPELKSISTTSVGTGLMGYMGNKGAVTARLVLGETTRLVFINCHLAAGADGAALERRNWDFGQVMSRTRFDPIDDVFGFQHTNAESIGDEDFAFCFGDFNYRLDGTPGEDVRRLLMLHTRNEYDLGKYDASKNEEDIRNLGSGDRPKSRARLSSKLSTVGIAGEPRSDEKQDSALEIPHDLDPSSLQATLASLLPHDELQLQMKARKAFHDGWKEGPIRFLPTYKYDVGTVGDFDSSEKRRCPSWCDRVVYRTRKSKLDYDSQIKEEQESKKRDEEMKSRGVDDTSADEGVLWDYDPDADGDAGSYDEDAGLAMERVMTREGFEDTITLEAYGSHQRVLSSDHKPLEAIFLIKYDSVIPELKAKVHQEVARELDRAENEGRPTVTVLTDPSSGDNEDEELSDTNPQNADSINFGKVRYGQLRRRQLTVANTGQVPARISFVDRAVAEGQSRGSTPPWLVIGFDRDPEPNPPASAVRNGLGLKTYLLEPGEATTVVLILRVDNTDLVKALNNHTATLDDVLILRVENGRDHFLPIHGHWLRSSLGSTVDKLIRIPEGGVRKLQRQKPHGSGSSKSSRSSGASASGGSGSAPATDPPGVKWSTPRELFRLTEALEHMIQRSLAEFDMIAGTDDVAPWIENAAWPFHEDSWTFQDEEKRKEILWKIQDAVDCDHGFEKAFSLEDTSIRKAECLADALLTFLRSMDDGLVTTSRWEALELTMISHEKAKKHRSLEEDRASFLERLAEAPIHNASFFLLTTMLSRIISEVVSASKSRHRALPHPIELPASPRVSRRRKTLSADPVEARKQLMELNYATIFAEAVVRPSTMASNAKHKSSHERKARFIETFLRG</sequence>
<dbReference type="Gene3D" id="3.60.10.10">
    <property type="entry name" value="Endonuclease/exonuclease/phosphatase"/>
    <property type="match status" value="1"/>
</dbReference>
<dbReference type="RefSeq" id="XP_033530897.1">
    <property type="nucleotide sequence ID" value="XM_033680179.1"/>
</dbReference>
<accession>A0A6G1FU81</accession>
<reference evidence="3 5" key="1">
    <citation type="submission" date="2020-01" db="EMBL/GenBank/DDBJ databases">
        <authorList>
            <consortium name="DOE Joint Genome Institute"/>
            <person name="Haridas S."/>
            <person name="Albert R."/>
            <person name="Binder M."/>
            <person name="Bloem J."/>
            <person name="Labutti K."/>
            <person name="Salamov A."/>
            <person name="Andreopoulos B."/>
            <person name="Baker S.E."/>
            <person name="Barry K."/>
            <person name="Bills G."/>
            <person name="Bluhm B.H."/>
            <person name="Cannon C."/>
            <person name="Castanera R."/>
            <person name="Culley D.E."/>
            <person name="Daum C."/>
            <person name="Ezra D."/>
            <person name="Gonzalez J.B."/>
            <person name="Henrissat B."/>
            <person name="Kuo A."/>
            <person name="Liang C."/>
            <person name="Lipzen A."/>
            <person name="Lutzoni F."/>
            <person name="Magnuson J."/>
            <person name="Mondo S."/>
            <person name="Nolan M."/>
            <person name="Ohm R."/>
            <person name="Pangilinan J."/>
            <person name="Park H.-J."/>
            <person name="Ramirez L."/>
            <person name="Alfaro M."/>
            <person name="Sun H."/>
            <person name="Tritt A."/>
            <person name="Yoshinaga Y."/>
            <person name="Zwiers L.-H."/>
            <person name="Turgeon B.G."/>
            <person name="Goodwin S.B."/>
            <person name="Spatafora J.W."/>
            <person name="Crous P.W."/>
            <person name="Grigoriev I.V."/>
        </authorList>
    </citation>
    <scope>NUCLEOTIDE SEQUENCE</scope>
    <source>
        <strain evidence="3 5">CBS 781.70</strain>
    </source>
</reference>
<dbReference type="SUPFAM" id="SSF56219">
    <property type="entry name" value="DNase I-like"/>
    <property type="match status" value="1"/>
</dbReference>
<dbReference type="InterPro" id="IPR000300">
    <property type="entry name" value="IPPc"/>
</dbReference>
<evidence type="ECO:0000313" key="4">
    <source>
        <dbReference type="Proteomes" id="UP000504638"/>
    </source>
</evidence>
<organism evidence="3">
    <name type="scientific">Eremomyces bilateralis CBS 781.70</name>
    <dbReference type="NCBI Taxonomy" id="1392243"/>
    <lineage>
        <taxon>Eukaryota</taxon>
        <taxon>Fungi</taxon>
        <taxon>Dikarya</taxon>
        <taxon>Ascomycota</taxon>
        <taxon>Pezizomycotina</taxon>
        <taxon>Dothideomycetes</taxon>
        <taxon>Dothideomycetes incertae sedis</taxon>
        <taxon>Eremomycetales</taxon>
        <taxon>Eremomycetaceae</taxon>
        <taxon>Eremomyces</taxon>
    </lineage>
</organism>
<feature type="compositionally biased region" description="Polar residues" evidence="1">
    <location>
        <begin position="25"/>
        <end position="34"/>
    </location>
</feature>
<keyword evidence="4" id="KW-1185">Reference proteome</keyword>
<dbReference type="GO" id="GO:0046856">
    <property type="term" value="P:phosphatidylinositol dephosphorylation"/>
    <property type="evidence" value="ECO:0007669"/>
    <property type="project" value="InterPro"/>
</dbReference>
<dbReference type="Pfam" id="PF22669">
    <property type="entry name" value="Exo_endo_phos2"/>
    <property type="match status" value="2"/>
</dbReference>
<dbReference type="GO" id="GO:0004439">
    <property type="term" value="F:phosphatidylinositol-4,5-bisphosphate 5-phosphatase activity"/>
    <property type="evidence" value="ECO:0007669"/>
    <property type="project" value="TreeGrafter"/>
</dbReference>
<dbReference type="PANTHER" id="PTHR11200:SF300">
    <property type="entry name" value="TYPE II INOSITOL 1,4,5-TRISPHOSPHATE 5-PHOSPHATASE"/>
    <property type="match status" value="1"/>
</dbReference>
<reference evidence="5" key="2">
    <citation type="submission" date="2020-04" db="EMBL/GenBank/DDBJ databases">
        <authorList>
            <consortium name="NCBI Genome Project"/>
        </authorList>
    </citation>
    <scope>NUCLEOTIDE SEQUENCE</scope>
    <source>
        <strain evidence="5">CBS 781.70</strain>
    </source>
</reference>
<feature type="compositionally biased region" description="Low complexity" evidence="1">
    <location>
        <begin position="773"/>
        <end position="786"/>
    </location>
</feature>
<feature type="region of interest" description="Disordered" evidence="1">
    <location>
        <begin position="465"/>
        <end position="512"/>
    </location>
</feature>
<feature type="region of interest" description="Disordered" evidence="1">
    <location>
        <begin position="760"/>
        <end position="805"/>
    </location>
</feature>